<dbReference type="RefSeq" id="WP_124079323.1">
    <property type="nucleotide sequence ID" value="NZ_UWPJ01000016.1"/>
</dbReference>
<keyword evidence="3" id="KW-0675">Receptor</keyword>
<reference evidence="3 4" key="1">
    <citation type="submission" date="2018-10" db="EMBL/GenBank/DDBJ databases">
        <authorList>
            <person name="Criscuolo A."/>
        </authorList>
    </citation>
    <scope>NUCLEOTIDE SEQUENCE [LARGE SCALE GENOMIC DNA]</scope>
    <source>
        <strain evidence="3">DnA1</strain>
    </source>
</reference>
<evidence type="ECO:0000313" key="4">
    <source>
        <dbReference type="Proteomes" id="UP000277294"/>
    </source>
</evidence>
<dbReference type="Pfam" id="PF03401">
    <property type="entry name" value="TctC"/>
    <property type="match status" value="1"/>
</dbReference>
<accession>A0A3P4B0I8</accession>
<dbReference type="PANTHER" id="PTHR42928:SF5">
    <property type="entry name" value="BLR1237 PROTEIN"/>
    <property type="match status" value="1"/>
</dbReference>
<dbReference type="PANTHER" id="PTHR42928">
    <property type="entry name" value="TRICARBOXYLATE-BINDING PROTEIN"/>
    <property type="match status" value="1"/>
</dbReference>
<dbReference type="OrthoDB" id="8678477at2"/>
<dbReference type="Gene3D" id="3.40.190.10">
    <property type="entry name" value="Periplasmic binding protein-like II"/>
    <property type="match status" value="1"/>
</dbReference>
<evidence type="ECO:0000313" key="3">
    <source>
        <dbReference type="EMBL" id="VCU69809.1"/>
    </source>
</evidence>
<dbReference type="CDD" id="cd13578">
    <property type="entry name" value="PBP2_Bug27"/>
    <property type="match status" value="1"/>
</dbReference>
<organism evidence="3 4">
    <name type="scientific">Pigmentiphaga humi</name>
    <dbReference type="NCBI Taxonomy" id="2478468"/>
    <lineage>
        <taxon>Bacteria</taxon>
        <taxon>Pseudomonadati</taxon>
        <taxon>Pseudomonadota</taxon>
        <taxon>Betaproteobacteria</taxon>
        <taxon>Burkholderiales</taxon>
        <taxon>Alcaligenaceae</taxon>
        <taxon>Pigmentiphaga</taxon>
    </lineage>
</organism>
<dbReference type="PIRSF" id="PIRSF017082">
    <property type="entry name" value="YflP"/>
    <property type="match status" value="1"/>
</dbReference>
<protein>
    <submittedName>
        <fullName evidence="3">Tripartite tricarboxylate transporter family receptor</fullName>
    </submittedName>
</protein>
<dbReference type="AlphaFoldDB" id="A0A3P4B0I8"/>
<name>A0A3P4B0I8_9BURK</name>
<evidence type="ECO:0000256" key="1">
    <source>
        <dbReference type="ARBA" id="ARBA00006987"/>
    </source>
</evidence>
<evidence type="ECO:0000256" key="2">
    <source>
        <dbReference type="SAM" id="SignalP"/>
    </source>
</evidence>
<comment type="similarity">
    <text evidence="1">Belongs to the UPF0065 (bug) family.</text>
</comment>
<dbReference type="SUPFAM" id="SSF53850">
    <property type="entry name" value="Periplasmic binding protein-like II"/>
    <property type="match status" value="1"/>
</dbReference>
<feature type="signal peptide" evidence="2">
    <location>
        <begin position="1"/>
        <end position="25"/>
    </location>
</feature>
<dbReference type="EMBL" id="UWPJ01000016">
    <property type="protein sequence ID" value="VCU69809.1"/>
    <property type="molecule type" value="Genomic_DNA"/>
</dbReference>
<gene>
    <name evidence="3" type="ORF">PIGHUM_01874</name>
</gene>
<dbReference type="Gene3D" id="3.40.190.150">
    <property type="entry name" value="Bordetella uptake gene, domain 1"/>
    <property type="match status" value="1"/>
</dbReference>
<sequence>MNIAFFRLSLTSAAILAAAAPGTGAAQPAFPTKPVMLVVPFTPSSGSDIIARVLAPKLSERWGQPVIVDNRPGASGNIGAQHVAGAAPDGHTLLMAINSFTMTPFLYKSLPFDAVKDFTPVGKLAEAGYTFAVNADVPARDMKSMLEYIKKNDGKINYGTPGSGTPQHLAMELFKSHFGVDIMHVPYKGISGALTGIGGGQVQMMFATVHSMRPTAQAGKVHLLAVTGAERSPLVPDVPTFREQGITVMDSVDAWYGVIAPAGTPADVVNRINRDFIDVLKRDDVRASLAAQGLRISTDTPEEFRTLIANDLARWKKVIADASIKAD</sequence>
<dbReference type="InterPro" id="IPR005064">
    <property type="entry name" value="BUG"/>
</dbReference>
<keyword evidence="4" id="KW-1185">Reference proteome</keyword>
<dbReference type="InterPro" id="IPR042100">
    <property type="entry name" value="Bug_dom1"/>
</dbReference>
<proteinExistence type="inferred from homology"/>
<keyword evidence="2" id="KW-0732">Signal</keyword>
<dbReference type="Proteomes" id="UP000277294">
    <property type="component" value="Unassembled WGS sequence"/>
</dbReference>
<feature type="chain" id="PRO_5017923566" evidence="2">
    <location>
        <begin position="26"/>
        <end position="327"/>
    </location>
</feature>